<evidence type="ECO:0000256" key="1">
    <source>
        <dbReference type="SAM" id="Phobius"/>
    </source>
</evidence>
<comment type="caution">
    <text evidence="2">The sequence shown here is derived from an EMBL/GenBank/DDBJ whole genome shotgun (WGS) entry which is preliminary data.</text>
</comment>
<gene>
    <name evidence="2" type="primary">CLPP</name>
    <name evidence="2" type="ORF">E2C01_059861</name>
</gene>
<dbReference type="GO" id="GO:0006508">
    <property type="term" value="P:proteolysis"/>
    <property type="evidence" value="ECO:0007669"/>
    <property type="project" value="UniProtKB-KW"/>
</dbReference>
<name>A0A5B7H7S4_PORTR</name>
<reference evidence="2 3" key="1">
    <citation type="submission" date="2019-05" db="EMBL/GenBank/DDBJ databases">
        <title>Another draft genome of Portunus trituberculatus and its Hox gene families provides insights of decapod evolution.</title>
        <authorList>
            <person name="Jeong J.-H."/>
            <person name="Song I."/>
            <person name="Kim S."/>
            <person name="Choi T."/>
            <person name="Kim D."/>
            <person name="Ryu S."/>
            <person name="Kim W."/>
        </authorList>
    </citation>
    <scope>NUCLEOTIDE SEQUENCE [LARGE SCALE GENOMIC DNA]</scope>
    <source>
        <tissue evidence="2">Muscle</tissue>
    </source>
</reference>
<evidence type="ECO:0000313" key="2">
    <source>
        <dbReference type="EMBL" id="MPC65725.1"/>
    </source>
</evidence>
<organism evidence="2 3">
    <name type="scientific">Portunus trituberculatus</name>
    <name type="common">Swimming crab</name>
    <name type="synonym">Neptunus trituberculatus</name>
    <dbReference type="NCBI Taxonomy" id="210409"/>
    <lineage>
        <taxon>Eukaryota</taxon>
        <taxon>Metazoa</taxon>
        <taxon>Ecdysozoa</taxon>
        <taxon>Arthropoda</taxon>
        <taxon>Crustacea</taxon>
        <taxon>Multicrustacea</taxon>
        <taxon>Malacostraca</taxon>
        <taxon>Eumalacostraca</taxon>
        <taxon>Eucarida</taxon>
        <taxon>Decapoda</taxon>
        <taxon>Pleocyemata</taxon>
        <taxon>Brachyura</taxon>
        <taxon>Eubrachyura</taxon>
        <taxon>Portunoidea</taxon>
        <taxon>Portunidae</taxon>
        <taxon>Portuninae</taxon>
        <taxon>Portunus</taxon>
    </lineage>
</organism>
<keyword evidence="3" id="KW-1185">Reference proteome</keyword>
<feature type="transmembrane region" description="Helical" evidence="1">
    <location>
        <begin position="63"/>
        <end position="86"/>
    </location>
</feature>
<evidence type="ECO:0000313" key="3">
    <source>
        <dbReference type="Proteomes" id="UP000324222"/>
    </source>
</evidence>
<keyword evidence="1" id="KW-1133">Transmembrane helix</keyword>
<dbReference type="GO" id="GO:0008233">
    <property type="term" value="F:peptidase activity"/>
    <property type="evidence" value="ECO:0007669"/>
    <property type="project" value="UniProtKB-KW"/>
</dbReference>
<protein>
    <submittedName>
        <fullName evidence="2">ATP-dependent Clp protease proteolytic subunit, mitochondrial</fullName>
    </submittedName>
</protein>
<sequence>MNILRPLHRLVMARNVAQQSPLALGMAASSATRNLGMIPIVIEQTGRGERAYDIFSRLLKERIVCIMGPVSIVQCIFAILGCITWHRLNMLQQCVCVLHTAYSLYSM</sequence>
<keyword evidence="2" id="KW-0645">Protease</keyword>
<keyword evidence="1" id="KW-0812">Transmembrane</keyword>
<accession>A0A5B7H7S4</accession>
<dbReference type="Gene3D" id="3.90.226.10">
    <property type="entry name" value="2-enoyl-CoA Hydratase, Chain A, domain 1"/>
    <property type="match status" value="1"/>
</dbReference>
<dbReference type="AlphaFoldDB" id="A0A5B7H7S4"/>
<keyword evidence="2" id="KW-0378">Hydrolase</keyword>
<keyword evidence="1" id="KW-0472">Membrane</keyword>
<dbReference type="EMBL" id="VSRR010023733">
    <property type="protein sequence ID" value="MPC65725.1"/>
    <property type="molecule type" value="Genomic_DNA"/>
</dbReference>
<proteinExistence type="predicted"/>
<dbReference type="Proteomes" id="UP000324222">
    <property type="component" value="Unassembled WGS sequence"/>
</dbReference>